<feature type="transmembrane region" description="Helical" evidence="2">
    <location>
        <begin position="211"/>
        <end position="232"/>
    </location>
</feature>
<evidence type="ECO:0000313" key="4">
    <source>
        <dbReference type="EMBL" id="KAL0068272.1"/>
    </source>
</evidence>
<keyword evidence="2" id="KW-0472">Membrane</keyword>
<feature type="region of interest" description="Disordered" evidence="1">
    <location>
        <begin position="168"/>
        <end position="205"/>
    </location>
</feature>
<feature type="region of interest" description="Disordered" evidence="1">
    <location>
        <begin position="239"/>
        <end position="268"/>
    </location>
</feature>
<keyword evidence="5" id="KW-1185">Reference proteome</keyword>
<dbReference type="PANTHER" id="PTHR34883:SF15">
    <property type="entry name" value="EXTRACELLULAR SERINE-RICH PROTEIN"/>
    <property type="match status" value="1"/>
</dbReference>
<feature type="region of interest" description="Disordered" evidence="1">
    <location>
        <begin position="293"/>
        <end position="380"/>
    </location>
</feature>
<protein>
    <recommendedName>
        <fullName evidence="6">Extracellular serine-rich protein</fullName>
    </recommendedName>
</protein>
<dbReference type="Gene3D" id="2.60.40.420">
    <property type="entry name" value="Cupredoxins - blue copper proteins"/>
    <property type="match status" value="1"/>
</dbReference>
<keyword evidence="3" id="KW-0732">Signal</keyword>
<reference evidence="4 5" key="1">
    <citation type="submission" date="2024-05" db="EMBL/GenBank/DDBJ databases">
        <title>A draft genome resource for the thread blight pathogen Marasmius tenuissimus strain MS-2.</title>
        <authorList>
            <person name="Yulfo-Soto G.E."/>
            <person name="Baruah I.K."/>
            <person name="Amoako-Attah I."/>
            <person name="Bukari Y."/>
            <person name="Meinhardt L.W."/>
            <person name="Bailey B.A."/>
            <person name="Cohen S.P."/>
        </authorList>
    </citation>
    <scope>NUCLEOTIDE SEQUENCE [LARGE SCALE GENOMIC DNA]</scope>
    <source>
        <strain evidence="4 5">MS-2</strain>
    </source>
</reference>
<feature type="compositionally biased region" description="Basic and acidic residues" evidence="1">
    <location>
        <begin position="239"/>
        <end position="249"/>
    </location>
</feature>
<organism evidence="4 5">
    <name type="scientific">Marasmius tenuissimus</name>
    <dbReference type="NCBI Taxonomy" id="585030"/>
    <lineage>
        <taxon>Eukaryota</taxon>
        <taxon>Fungi</taxon>
        <taxon>Dikarya</taxon>
        <taxon>Basidiomycota</taxon>
        <taxon>Agaricomycotina</taxon>
        <taxon>Agaricomycetes</taxon>
        <taxon>Agaricomycetidae</taxon>
        <taxon>Agaricales</taxon>
        <taxon>Marasmiineae</taxon>
        <taxon>Marasmiaceae</taxon>
        <taxon>Marasmius</taxon>
    </lineage>
</organism>
<accession>A0ABR3A4F1</accession>
<evidence type="ECO:0000256" key="2">
    <source>
        <dbReference type="SAM" id="Phobius"/>
    </source>
</evidence>
<dbReference type="InterPro" id="IPR052953">
    <property type="entry name" value="Ser-rich/MCO-related"/>
</dbReference>
<evidence type="ECO:0000256" key="3">
    <source>
        <dbReference type="SAM" id="SignalP"/>
    </source>
</evidence>
<feature type="compositionally biased region" description="Polar residues" evidence="1">
    <location>
        <begin position="189"/>
        <end position="204"/>
    </location>
</feature>
<proteinExistence type="predicted"/>
<feature type="compositionally biased region" description="Basic and acidic residues" evidence="1">
    <location>
        <begin position="312"/>
        <end position="321"/>
    </location>
</feature>
<evidence type="ECO:0000256" key="1">
    <source>
        <dbReference type="SAM" id="MobiDB-lite"/>
    </source>
</evidence>
<keyword evidence="2" id="KW-1133">Transmembrane helix</keyword>
<dbReference type="InterPro" id="IPR008972">
    <property type="entry name" value="Cupredoxin"/>
</dbReference>
<name>A0ABR3A4F1_9AGAR</name>
<dbReference type="PANTHER" id="PTHR34883">
    <property type="entry name" value="SERINE-RICH PROTEIN, PUTATIVE-RELATED-RELATED"/>
    <property type="match status" value="1"/>
</dbReference>
<sequence length="380" mass="39597">MRTIPLELVLATFLSIVGPAAAQNIFSVSAGALGSFFVPDTISARTGDTVRFTFSKASHGVVQSSFDKPCVPLPGGFSSGVVNNNATTVSTWDLQITNETAIWFFCPLRVPVLHCTTGMVGAINPPSVSMVDDYKARSKLFNGSNPSASLALSGIGAVASAPPSASSTILDSTSTLSGSTTSSFSPKTNASVTPTSTSANTGSPHRTAATIGGAVAGAVALFAMIVIIIIFLRKRSQRESAPLRHETVETHYFPPPNPPPHSGKVESFTTAAGHTSPASYLTMRKEEGLPVVVMGYSNNPDQSSSSPHARGLSKEALDIRNQDSLGEPSQRVRPAPSDGRLRGHPHAATNLEVGAAEVDSGSSRRSETPPPDYESRGHGS</sequence>
<feature type="signal peptide" evidence="3">
    <location>
        <begin position="1"/>
        <end position="22"/>
    </location>
</feature>
<evidence type="ECO:0000313" key="5">
    <source>
        <dbReference type="Proteomes" id="UP001437256"/>
    </source>
</evidence>
<comment type="caution">
    <text evidence="4">The sequence shown here is derived from an EMBL/GenBank/DDBJ whole genome shotgun (WGS) entry which is preliminary data.</text>
</comment>
<feature type="chain" id="PRO_5045083764" description="Extracellular serine-rich protein" evidence="3">
    <location>
        <begin position="23"/>
        <end position="380"/>
    </location>
</feature>
<feature type="compositionally biased region" description="Polar residues" evidence="1">
    <location>
        <begin position="296"/>
        <end position="307"/>
    </location>
</feature>
<dbReference type="SUPFAM" id="SSF49503">
    <property type="entry name" value="Cupredoxins"/>
    <property type="match status" value="1"/>
</dbReference>
<feature type="compositionally biased region" description="Basic and acidic residues" evidence="1">
    <location>
        <begin position="362"/>
        <end position="380"/>
    </location>
</feature>
<keyword evidence="2" id="KW-0812">Transmembrane</keyword>
<dbReference type="EMBL" id="JBBXMP010000019">
    <property type="protein sequence ID" value="KAL0068272.1"/>
    <property type="molecule type" value="Genomic_DNA"/>
</dbReference>
<evidence type="ECO:0008006" key="6">
    <source>
        <dbReference type="Google" id="ProtNLM"/>
    </source>
</evidence>
<gene>
    <name evidence="4" type="ORF">AAF712_004659</name>
</gene>
<dbReference type="CDD" id="cd00920">
    <property type="entry name" value="Cupredoxin"/>
    <property type="match status" value="1"/>
</dbReference>
<dbReference type="Proteomes" id="UP001437256">
    <property type="component" value="Unassembled WGS sequence"/>
</dbReference>
<feature type="compositionally biased region" description="Low complexity" evidence="1">
    <location>
        <begin position="168"/>
        <end position="188"/>
    </location>
</feature>